<proteinExistence type="predicted"/>
<evidence type="ECO:0000259" key="8">
    <source>
        <dbReference type="Pfam" id="PF05699"/>
    </source>
</evidence>
<gene>
    <name evidence="11" type="primary">LOC104763174</name>
</gene>
<dbReference type="PANTHER" id="PTHR46481:SF10">
    <property type="entry name" value="ZINC FINGER BED DOMAIN-CONTAINING PROTEIN 39"/>
    <property type="match status" value="1"/>
</dbReference>
<keyword evidence="6" id="KW-0539">Nucleus</keyword>
<evidence type="ECO:0000256" key="6">
    <source>
        <dbReference type="ARBA" id="ARBA00023242"/>
    </source>
</evidence>
<dbReference type="InterPro" id="IPR025525">
    <property type="entry name" value="hAT-like_transposase_RNase-H"/>
</dbReference>
<dbReference type="Pfam" id="PF14372">
    <property type="entry name" value="hAT-like_RNase-H"/>
    <property type="match status" value="1"/>
</dbReference>
<evidence type="ECO:0000256" key="7">
    <source>
        <dbReference type="SAM" id="Coils"/>
    </source>
</evidence>
<keyword evidence="7" id="KW-0175">Coiled coil</keyword>
<dbReference type="InterPro" id="IPR012337">
    <property type="entry name" value="RNaseH-like_sf"/>
</dbReference>
<evidence type="ECO:0000256" key="4">
    <source>
        <dbReference type="ARBA" id="ARBA00022833"/>
    </source>
</evidence>
<reference evidence="11" key="2">
    <citation type="submission" date="2025-08" db="UniProtKB">
        <authorList>
            <consortium name="RefSeq"/>
        </authorList>
    </citation>
    <scope>IDENTIFICATION</scope>
    <source>
        <tissue evidence="11">Leaf</tissue>
    </source>
</reference>
<keyword evidence="3" id="KW-0863">Zinc-finger</keyword>
<evidence type="ECO:0000313" key="11">
    <source>
        <dbReference type="RefSeq" id="XP_010484883.1"/>
    </source>
</evidence>
<feature type="coiled-coil region" evidence="7">
    <location>
        <begin position="38"/>
        <end position="65"/>
    </location>
</feature>
<evidence type="ECO:0000256" key="3">
    <source>
        <dbReference type="ARBA" id="ARBA00022771"/>
    </source>
</evidence>
<dbReference type="SUPFAM" id="SSF53098">
    <property type="entry name" value="Ribonuclease H-like"/>
    <property type="match status" value="1"/>
</dbReference>
<organism evidence="10 11">
    <name type="scientific">Camelina sativa</name>
    <name type="common">False flax</name>
    <name type="synonym">Myagrum sativum</name>
    <dbReference type="NCBI Taxonomy" id="90675"/>
    <lineage>
        <taxon>Eukaryota</taxon>
        <taxon>Viridiplantae</taxon>
        <taxon>Streptophyta</taxon>
        <taxon>Embryophyta</taxon>
        <taxon>Tracheophyta</taxon>
        <taxon>Spermatophyta</taxon>
        <taxon>Magnoliopsida</taxon>
        <taxon>eudicotyledons</taxon>
        <taxon>Gunneridae</taxon>
        <taxon>Pentapetalae</taxon>
        <taxon>rosids</taxon>
        <taxon>malvids</taxon>
        <taxon>Brassicales</taxon>
        <taxon>Brassicaceae</taxon>
        <taxon>Camelineae</taxon>
        <taxon>Camelina</taxon>
    </lineage>
</organism>
<evidence type="ECO:0000313" key="10">
    <source>
        <dbReference type="Proteomes" id="UP000694864"/>
    </source>
</evidence>
<feature type="domain" description="hAT-like transposase RNase-H fold" evidence="9">
    <location>
        <begin position="217"/>
        <end position="316"/>
    </location>
</feature>
<dbReference type="PANTHER" id="PTHR46481">
    <property type="entry name" value="ZINC FINGER BED DOMAIN-CONTAINING PROTEIN 4"/>
    <property type="match status" value="1"/>
</dbReference>
<dbReference type="InterPro" id="IPR008906">
    <property type="entry name" value="HATC_C_dom"/>
</dbReference>
<dbReference type="RefSeq" id="XP_010484883.1">
    <property type="nucleotide sequence ID" value="XM_010486581.1"/>
</dbReference>
<evidence type="ECO:0000256" key="5">
    <source>
        <dbReference type="ARBA" id="ARBA00023125"/>
    </source>
</evidence>
<reference evidence="10" key="1">
    <citation type="journal article" date="2014" name="Nat. Commun.">
        <title>The emerging biofuel crop Camelina sativa retains a highly undifferentiated hexaploid genome structure.</title>
        <authorList>
            <person name="Kagale S."/>
            <person name="Koh C."/>
            <person name="Nixon J."/>
            <person name="Bollina V."/>
            <person name="Clarke W.E."/>
            <person name="Tuteja R."/>
            <person name="Spillane C."/>
            <person name="Robinson S.J."/>
            <person name="Links M.G."/>
            <person name="Clarke C."/>
            <person name="Higgins E.E."/>
            <person name="Huebert T."/>
            <person name="Sharpe A.G."/>
            <person name="Parkin I.A."/>
        </authorList>
    </citation>
    <scope>NUCLEOTIDE SEQUENCE [LARGE SCALE GENOMIC DNA]</scope>
    <source>
        <strain evidence="10">cv. DH55</strain>
    </source>
</reference>
<feature type="domain" description="HAT C-terminal dimerisation" evidence="8">
    <location>
        <begin position="380"/>
        <end position="463"/>
    </location>
</feature>
<evidence type="ECO:0000256" key="1">
    <source>
        <dbReference type="ARBA" id="ARBA00004123"/>
    </source>
</evidence>
<keyword evidence="4" id="KW-0862">Zinc</keyword>
<dbReference type="Pfam" id="PF05699">
    <property type="entry name" value="Dimer_Tnp_hAT"/>
    <property type="match status" value="1"/>
</dbReference>
<keyword evidence="5" id="KW-0238">DNA-binding</keyword>
<name>A0ABM0XET9_CAMSA</name>
<evidence type="ECO:0000256" key="2">
    <source>
        <dbReference type="ARBA" id="ARBA00022723"/>
    </source>
</evidence>
<keyword evidence="2" id="KW-0479">Metal-binding</keyword>
<dbReference type="InterPro" id="IPR052035">
    <property type="entry name" value="ZnF_BED_domain_contain"/>
</dbReference>
<evidence type="ECO:0000259" key="9">
    <source>
        <dbReference type="Pfam" id="PF14372"/>
    </source>
</evidence>
<keyword evidence="10" id="KW-1185">Reference proteome</keyword>
<accession>A0ABM0XET9</accession>
<protein>
    <submittedName>
        <fullName evidence="11">Zinc finger BED domain-containing protein RICESLEEPER 3-like</fullName>
    </submittedName>
</protein>
<comment type="subcellular location">
    <subcellularLocation>
        <location evidence="1">Nucleus</location>
    </subcellularLocation>
</comment>
<dbReference type="GeneID" id="104763174"/>
<sequence length="497" mass="57604">MIAKCIIQHDFPFAYVEYERVRSIWKYLNADVKFISRNTVAADVYKFYENEADNLKRELANLPGRISLTSDLWSAITQEGYMCLTAHYIDKNWKLNNKILAFCAVPPPHTVIGSSLVKIRKSIKYVKKSEHREILFAKCVESVGIKHQAGFLLDVKTRWNSTYKMLDRALKYRAAFANLKVIDGKDYKFFPTKDEWKRLNSLCDLLDPFDQVTTLISGSTYPTSTLYFMQVWKINNWLTVNEFSEDEVIRIMIVPMKDKFDNYWEEVSDLFAMATVLDPRLKLTLANFCFGKLDKSSCQQKIEHLKSKLTTLFESYENKSVFASQYPETRETYHHRDDNEGKRGNFSNYDVFSSLVVMFKILDFLAFRKDTLVASGKTSLQMYLDEPAIDMKNFESLDILKYWKDNSQRYGELASMACDLHSIPITTVASESSFSIGARVLNKYRSYLLPKNVQALICSRNWLKGFEAYENEEEKGLIGEDEALPSFQSIVDDEETA</sequence>
<dbReference type="Proteomes" id="UP000694864">
    <property type="component" value="Chromosome 18"/>
</dbReference>